<feature type="domain" description="Fibronectin type-III" evidence="17">
    <location>
        <begin position="4506"/>
        <end position="4601"/>
    </location>
</feature>
<evidence type="ECO:0000256" key="7">
    <source>
        <dbReference type="ARBA" id="ARBA00022737"/>
    </source>
</evidence>
<evidence type="ECO:0000256" key="8">
    <source>
        <dbReference type="ARBA" id="ARBA00022777"/>
    </source>
</evidence>
<dbReference type="FunFam" id="2.60.40.10:FF:000031">
    <property type="entry name" value="Myosin-binding protein C, slow type"/>
    <property type="match status" value="2"/>
</dbReference>
<evidence type="ECO:0000256" key="2">
    <source>
        <dbReference type="ARBA" id="ARBA00012513"/>
    </source>
</evidence>
<sequence>MEKKEEQTSVKKTMEKKEEQKETRTTLEKKDEVKKTLEKKEEQTTLKKTVDKKEEQTALKKTVDKKEEQKEVTTKKQEDEKKTTTLKTAEKKEEATKKVTDTKVDSLKKETSASKLETQKKEAEAKSIADRKDSVKDTKSLTDRKDSVKDTKSLTDRKDSVQDTKSLTDKRDSLKESEKSAFERKDSVKDSKSLTDKKGSLAMKSVFDRKDSVKDGTDRKDSLTDPSKKRVFKKPAAEPEKKEDFGKVVLKKRTGEPPKFVTKLESLTIDVGKSAEFSCEIESKVRASVTWYKNRIAIDEPMKYKIDYDGKIATIFMMKTSLDYSGVYTCEASNQFGKEETSATLMVKEPGIKMEVKEPELRKATPLEKMPVFEHTEPEKKKAEVKKVVKKKKKVPGKAAEPEEEDEGSPEKDRPEVPEITTDEAGSRKGSRATAPVTIVKEATPEPSQRKNSLEPPQPGSRRGSGNLLSFTPTSSRRGSITFIADEKGLLTDDKGNVKKLRPGEVLEVRQKRKTSTDMRRASVTEIDDRIDKPSTPLRKLPGDEECAPTIVDFQENVTAVEGATAYLSVQVEGNPAPEFRFYKENSEIFEGGRYKVVTDGETNSVFFCIRKAKSTDEGRYKIVAYNKLGEDSIEMTLFVSDESGMDFRSMLKRRQYAKWGKGDGDPDWGGLKPGEQERRPSIGDLKKTDMFIKKLEDQHIKEGRDKKVRFEAVFSRGNVKAKWFKNKQEIFMGKRYHISCQGDLHVMEIAHPTMDDEARYTIQCNEATSVAYLEVDAPDPVFKIIKKLPQRVDQYTSKEAILECTWNSSKAPVKWYKGDNQIQSSDRYVLDSDTFGHKILKIQNCRVDDSGDYYCKLNEEEKTSTKVFISDQKFQFLRPLKSMRVLEKEKVVLECEVDEYDATVKWFKGDTELVKSKDKKFDITQEGRKRRLIFKSAKLPDEGEYTCKTNDDVTKAELIVEPSNRFVKKLKDTSAVEREQVVLEVELQDKKAPVEWFKDGQPIKPSKDLTIKSLGDGRHQLIINNCQKDDAGEYECRSKELSTAGRLAVGEGEKPPKISRDKTEFAGDVNKPLTAEIPFTIPGTKVSDIAAKLLRNGKPVPAKDIEVTVKSDRVVILFRKPPRDASGDYELCMSNATGEDKMKVNFNFIDVPQPPQGPLDVSDIFKDRCKLSWKPPLDTGGLPLTHYIVEMQDLGARGGWIEVGQTEATNFDVTGLVNKKEYKFRVRAVNKKGASDPLATAKPIIAKDPYDEPSKPGNVEVSDWDLDMVELQWTKPEKDGGSPISGYVIEYKDKFSKDWSKGADLPADALKGKVEGLKEGVQYEFRIRAINKAGPGEPSDPTKPIIVKARFVKPFIIGDDLRNIVVKKGQVIKYDINIGGEPPPDIKWDINGTELSGTKRISIDKSARNTILKITDAERADCGKVTLTLTNSVGTCSGNADIVVLDKPARPAGPLQIEEIRAEKATILWDAPKDTGGSQIEGYIIEKQDLETGRWVPAGEVGPHEKKFVVEPLTPKKKYNFRVKAKNKEGESEPLTSDKPIVAKNPYDEPDKPGRPEIVDFDNTMVDLKWSAPSSDGGAPISNYVIEMKDKSSPDWKEVMKTPDASKCEGKVTGLKENDNVQFRVRAINKAGPSEPSTETPLHIVKHRSLKPYIDRTNLTNVVLKVGRSHKYEVDIRGEPAPKVVWTFGDDVNKLSNNDFIKIDNRDYHSDIYLNKLTRKQSGKYVITATNASGKDSVTVDVTVLGAPSRPEGPLKVSDVHKEGCKLKWSKPKDDGGTPIKQYEIEKLDKETGRWTRCGRTENPEFEVTGLTPGKEYLFRVVATNDEGESEPLETLEAIVAKNPFDEPGKPGTPQIVDYDNIKVDLKWDKPKSDGGTPISKYIIEKKLKSSPEWEKALEVPGETTQTDVADLKERQEYQFRVIAVNKAGPSEPSDATKMHLVKHRRLKPYIDRSNLDTITVKKGKVIKLEVNVRGEPPPTITWKLKDKVVKTENNVVVVSEDYKTNITINDAQRKDTGLYVIFAENEVGKDEAQVEFVVLAAPSRPQGPLKVSDVTAKGCKLKWSRPEDDGGKPISGYAVEKLDTDTGNWVPVGKTDIPEMDVTGLTPGKEYQFRVKAINPEGESEPLVTDRATLAKNPYDEPGAPGTPDIVDWDENHVDLKWTPPKNDGGAPITGYIIEKKERYGPGWEPCLSTSSPKPEAKVEGLQFGNNYQFRVRAVNKAGQGEPSEPTKSHTAKPRYLAPKIIRDNLQQIVVRAGQSVKVDVEVIGEPPPTCTWTFAGKPLEGIGDSVKVEDEEYNTHLSIKNGVRKQSGKYKITAVNTSGKDEEEVEIIFLDKPSKPEGPLEISDVHAEGCKLKWNKPKDDGGTPITGYALERMDPTTGRWIPAGRVDKDKTEAPITGLDPGKKYQFRVKALNDEGESDPLETERATLAKNPYDQPGAPGIPEIKDFDSDFVDLAWDPPVRDGGAPITGYIVEKKDKYSSDWVPVKEVEGNIPKAKVTGLNEGDKYEFRVRAVNKAGPGEPSQATSPHLAKPKNLKPRIDRTNLKNIIVKANQMVSFDVDVIGEPPPKIQWHFEKKRIDDGDTYLINNVDYNTKFCLSKAARKHSGIYCITATNASGSDEAEVEITVLSKPMRPNGPLEVSDVKKEGCTLKWKKPDDDGGSPIEYYEIEKMDTETGMWVPAGRSEEPKFDVKNLTPGKNYKFRVRAVNKEGDSDELQSEKAILAKNPFDEPSKPGRPEPTDWDSDHVDLKWKAPESDGGAPITGYIVEKKKKGTYKWHKAKETSGPATSCSVPDLEEREEYEFRVIAVNKAGPSEPSEASTSVIAKPRSLAPRIDRTNLSNLVIKAGAVVKLDADVKGEPPPKITWSFKGQPLISGDKVKIDNEEYHTLFILSKTKRSDTGKYTVTAVNDAGKDEVNVEITVLGKPDKPKGPLEVSDVHAEGCKLKWDKPEDDGGQPIKEYIVEKMDTDTGRWIPVTTTKEPEAEISGLIPGKEYKFRVKAVNPEGESEPLETTAGTVAKNPFEEPGKPGKPSGQDWGKHFADLSWTPPASDGGAPITSYVIEKKDKYSTKWQKACETIGDKCEARVSDLIEGMEYNFRVRAVNKAGPSEPSDPSSPIIAKPRFLAPQISGLKDITVRVGQTVRFDAKVIGEPPPKKLWFCGKDQLKTGGRMTIETEDYRTKLIINSVERKDCGDYKLTVDNTSGKDEVTVALVVLDKPGKPRGPLDISDINAEGCKLKWKEPEDDGGSPIDYYAVEKMDMGTGRWVPAGRASKPELELSNLIPGQEYKFRVMAVNTEGESTPLEAEKSIIAKNPYDPPGKPGIPEPTDWDKEFIDLKWTKPLKDGGNPITGYLIEKKEKDSSVWTKAAQIDKPICEGRVPDLIPGETYQYRVRAINEAGPGEPSDATKPIVAKPRKMAPRIDRRTLKPITVRAGQPFNLDVKIAGEPPPTVSWMLKNEPVAERFDFNIKNVPYNSKIDCEKAERKDSGIYKIFAHNMHGQDQAEVEITVLSKASKPEGPLEVLDVKKDGCKLKWNKPKDDGGHPLEGYLVEKQDPETGTWVPVGRTHNPEMEVTGLTPGKPYNFRVKALNAEGESDPLETYTPIIAKDPFKESGAPGKPEVTDWNKDHADLKWTPPDNDGGAPITAYVIEKKEKGGPWEKALEVPGDKLKATVPHLNEGKEYEFRVVPINKAGPGEPSDPSQSIIAKPRHLRPTIDRTMFDDLTVKAGHPIKFDVNVSGEPPPTITWQVNDRDLKGETRTTLENADYNTKLTMRRVTRADSGRYTINAVNESGKDTATVTVLVVDAPTAPEGPLEVSDVHKDGCKLKWKKPKDDGGIPLQGYEVEKMDPDTGTWLPVGKTKEPAMEVTGLTPGKDYKFRVRAVNKEGESDPLETTKATTAKNPFDEPGKTSKPEVTDWDKDHVDLKWTPPESDGGSPVTGYIVEKKDKWGDWEKAVEVPADQTKATVPNLIQGQPYEFRVRAVNKAGPGEPSAPTDPVVAKSRKVPPKIDRTNLTKVRCKAGQSFHFDVNVTGEPVPTIAWMHNTKKFLSSDYVKLEDVPYNTKLTAKHARRSDSGKYTIVATNEHGKDEAEVEVIVLDHPSQPNGPLKVEDVTAEGCNLKWFPPSDDGGAPIDHYEVEKLDPQTGQWVPAGETIGADTNLKVKGLTPGKQYKFRVKAVNRLGESEPLEAMKPILAKNPFDPPTPPGQPEIADYDKDFVTLKWKKPTNDGGTPITGYVIEKKDKYNPDWVPIQDVPGDEERATVPDLAEGNQYEFRVRAVNKAGTSEPSDATAPHTAKPKKLAPKIDRNAMFNIRIKEGKSFELDVPVSGEPPPVKKWNLGTKGCETMTRWTVQHEDYRTKLSVRNAERGDSGQLTLTARNAHGNDSATITITVLAPPTAPENMQISNVTKDGCVVAWRPPKDDGGSEISHYLVEKKDTESGKWVPVGETINPQIRADKLIEGHEYGFRVKAVNKEGESPWLFGKEPIIAKNPFDQPDKPGAPQVVDWDSGQVDLAWNPPRRDGGAPITGYVIEKKPKNSPVWEEAARTDGPDTRATVPGLKDGDEYEFRVTALNKAGPSEPSEPCAPVLVKPKHLAPSLDKSLLNDIKVRVGRPINYSIPIKGEPTPTVVWTINGKPAVSKRIDISTTAHNTSLDIMNSERSDSGKYTLTLQNASGTISATANVTVMDRPSPPEGPLGVSDVCKDSATLSWKASKDDGGTPIKHYLVEKMDTSRGTWTEVGTTSDLKFKVPKLIYKKRYQFRVKAVNEVGESDPLETKSETIAKDAYEPPQSPGKPEVKDYDKDHVDLAWTAPKDTGGAPLTGYVIQKKERGSPIWTKAADVPASQTKATVPGLTEGNDYEFRVVAVNKAGESEPSDPSDFVTAKPKFLAPKILTPMREMKVRGGMTLTADIKFTGEPVPEVEWSLHGKVVVPGDRVTISNFNDHTILNIIDVKRSDSGPYVLTVKNEHGKDSGILDVNILDKPGPPEGPLNIDEVDKDRVKLSWKPPKDDGGSPLTGYVVEKRDKTRGGSWLPAVSFVSPTSRNCTVPKLTEGTEYEFRIMAQNANGTSEPLTTEKPVVAKSPYGVPGRPGQPEPVDYDRDFIKLKWEPPRSNGGSSIIGYDIERKDKKSNRWVKVNKNPVPSCIYNDDTVTDGHQYEYRITARNAAGAGPPSEASMPIIAKPMKEKPKLHLDGLFGKVVRVRAGDPLKLSMPLTGAPAPVVSWTVNDKHLPPTNRVLTEATEDSIGLSIPVTQRSDSGKYTVTAKNPHGEDSADITVLVYDKPGPPKNLEYPEKTASTVTLKWKKPDDDGGTEITGYQVEKCEVGVERWTPVASFCPTPNCVAKNLEEGKQYRFRVRAENMHGVSDPLEGKPVYAKNPFDTPEAPGQPKVKDFGPNFANIAWTPPSSDGGKPITGYIIEKRERGTPDWFKVNSYPTPHTEFNVPNLTEGKTYEFRVMAVNEGGPGKPSKPSAPVTAKEQKFAPSAPDMPRVDKVTKNSVTLSWGKPLHDGGSKIQGYLIEKKPKGAKEWDIINTVPHPDTTFTVPNLKEGDEYEFRVIAVNDVGDSPPSRPCDLVKVEDQPDKPRFDAGALKDITVKAGQEFSLTAAFTGFPKPNAIWSRNEIDLDEKDPRCFFKVGDDYAVLGISNSKRSDSGHYKLFLKNISGFDTCYCKVTVLDKPGPPEHLKAEDVEGDSLH</sequence>
<evidence type="ECO:0000256" key="14">
    <source>
        <dbReference type="ARBA" id="ARBA00048679"/>
    </source>
</evidence>
<feature type="domain" description="Fibronectin type-III" evidence="17">
    <location>
        <begin position="2739"/>
        <end position="2834"/>
    </location>
</feature>
<dbReference type="CDD" id="cd05748">
    <property type="entry name" value="Ig_Titin_like"/>
    <property type="match status" value="3"/>
</dbReference>
<evidence type="ECO:0000256" key="4">
    <source>
        <dbReference type="ARBA" id="ARBA00022553"/>
    </source>
</evidence>
<feature type="domain" description="Fibronectin type-III" evidence="17">
    <location>
        <begin position="4111"/>
        <end position="4206"/>
    </location>
</feature>
<feature type="compositionally biased region" description="Basic and acidic residues" evidence="15">
    <location>
        <begin position="1"/>
        <end position="199"/>
    </location>
</feature>
<feature type="compositionally biased region" description="Basic and acidic residues" evidence="15">
    <location>
        <begin position="1547"/>
        <end position="1557"/>
    </location>
</feature>
<feature type="domain" description="Ig-like" evidence="16">
    <location>
        <begin position="1950"/>
        <end position="2037"/>
    </location>
</feature>
<keyword evidence="8" id="KW-0418">Kinase</keyword>
<evidence type="ECO:0000259" key="16">
    <source>
        <dbReference type="PROSITE" id="PS50835"/>
    </source>
</evidence>
<dbReference type="Pfam" id="PF07679">
    <property type="entry name" value="I-set"/>
    <property type="match status" value="20"/>
</dbReference>
<feature type="domain" description="Ig-like" evidence="16">
    <location>
        <begin position="781"/>
        <end position="866"/>
    </location>
</feature>
<feature type="domain" description="Fibronectin type-III" evidence="17">
    <location>
        <begin position="3324"/>
        <end position="3422"/>
    </location>
</feature>
<feature type="region of interest" description="Disordered" evidence="15">
    <location>
        <begin position="357"/>
        <end position="475"/>
    </location>
</feature>
<feature type="region of interest" description="Disordered" evidence="15">
    <location>
        <begin position="661"/>
        <end position="681"/>
    </location>
</feature>
<feature type="domain" description="Ig-like" evidence="16">
    <location>
        <begin position="5197"/>
        <end position="5286"/>
    </location>
</feature>
<evidence type="ECO:0000256" key="9">
    <source>
        <dbReference type="ARBA" id="ARBA00022837"/>
    </source>
</evidence>
<keyword evidence="12" id="KW-0393">Immunoglobulin domain</keyword>
<feature type="domain" description="Fibronectin type-III" evidence="17">
    <location>
        <begin position="4800"/>
        <end position="4895"/>
    </location>
</feature>
<feature type="domain" description="Fibronectin type-III" evidence="17">
    <location>
        <begin position="5394"/>
        <end position="5489"/>
    </location>
</feature>
<feature type="region of interest" description="Disordered" evidence="15">
    <location>
        <begin position="4290"/>
        <end position="4309"/>
    </location>
</feature>
<feature type="domain" description="Fibronectin type-III" evidence="17">
    <location>
        <begin position="2640"/>
        <end position="2733"/>
    </location>
</feature>
<dbReference type="FunFam" id="2.60.40.10:FF:000051">
    <property type="entry name" value="Uncharacterized protein, isoform J"/>
    <property type="match status" value="10"/>
</dbReference>
<comment type="caution">
    <text evidence="18">The sequence shown here is derived from an EMBL/GenBank/DDBJ whole genome shotgun (WGS) entry which is preliminary data.</text>
</comment>
<dbReference type="GO" id="GO:0031672">
    <property type="term" value="C:A band"/>
    <property type="evidence" value="ECO:0007669"/>
    <property type="project" value="UniProtKB-ARBA"/>
</dbReference>
<dbReference type="EMBL" id="JAFNEN010000216">
    <property type="protein sequence ID" value="KAG8189411.1"/>
    <property type="molecule type" value="Genomic_DNA"/>
</dbReference>
<dbReference type="FunFam" id="2.60.40.10:FF:000003">
    <property type="entry name" value="Titin isoform E"/>
    <property type="match status" value="2"/>
</dbReference>
<feature type="domain" description="Ig-like" evidence="16">
    <location>
        <begin position="3426"/>
        <end position="3515"/>
    </location>
</feature>
<feature type="domain" description="Fibronectin type-III" evidence="17">
    <location>
        <begin position="1553"/>
        <end position="1649"/>
    </location>
</feature>
<comment type="cofactor">
    <cofactor evidence="1">
        <name>Mg(2+)</name>
        <dbReference type="ChEBI" id="CHEBI:18420"/>
    </cofactor>
</comment>
<feature type="compositionally biased region" description="Basic and acidic residues" evidence="15">
    <location>
        <begin position="2733"/>
        <end position="2752"/>
    </location>
</feature>
<feature type="domain" description="Fibronectin type-III" evidence="17">
    <location>
        <begin position="3916"/>
        <end position="4010"/>
    </location>
</feature>
<feature type="domain" description="Fibronectin type-III" evidence="17">
    <location>
        <begin position="2047"/>
        <end position="2140"/>
    </location>
</feature>
<dbReference type="FunFam" id="2.60.40.10:FF:000160">
    <property type="entry name" value="Titin a"/>
    <property type="match status" value="1"/>
</dbReference>
<feature type="domain" description="Fibronectin type-III" evidence="17">
    <location>
        <begin position="3523"/>
        <end position="3616"/>
    </location>
</feature>
<dbReference type="InterPro" id="IPR003598">
    <property type="entry name" value="Ig_sub2"/>
</dbReference>
<feature type="domain" description="Fibronectin type-III" evidence="17">
    <location>
        <begin position="1851"/>
        <end position="1946"/>
    </location>
</feature>
<dbReference type="PANTHER" id="PTHR14340:SF9">
    <property type="entry name" value="FIBRONECTIN TYPE-III DOMAIN-CONTAINING PROTEIN"/>
    <property type="match status" value="1"/>
</dbReference>
<dbReference type="InterPro" id="IPR036179">
    <property type="entry name" value="Ig-like_dom_sf"/>
</dbReference>
<dbReference type="InterPro" id="IPR013783">
    <property type="entry name" value="Ig-like_fold"/>
</dbReference>
<dbReference type="FunFam" id="2.60.40.10:FF:000567">
    <property type="entry name" value="Uncharacterized protein, isoform G"/>
    <property type="match status" value="3"/>
</dbReference>
<dbReference type="FunFam" id="2.60.40.10:FF:000127">
    <property type="entry name" value="titin isoform X1"/>
    <property type="match status" value="3"/>
</dbReference>
<dbReference type="PRINTS" id="PR00014">
    <property type="entry name" value="FNTYPEIII"/>
</dbReference>
<feature type="region of interest" description="Disordered" evidence="15">
    <location>
        <begin position="3010"/>
        <end position="3040"/>
    </location>
</feature>
<feature type="domain" description="Ig-like" evidence="16">
    <location>
        <begin position="4014"/>
        <end position="4103"/>
    </location>
</feature>
<dbReference type="InterPro" id="IPR036116">
    <property type="entry name" value="FN3_sf"/>
</dbReference>
<evidence type="ECO:0000256" key="11">
    <source>
        <dbReference type="ARBA" id="ARBA00022860"/>
    </source>
</evidence>
<dbReference type="SUPFAM" id="SSF48726">
    <property type="entry name" value="Immunoglobulin"/>
    <property type="match status" value="21"/>
</dbReference>
<feature type="domain" description="Fibronectin type-III" evidence="17">
    <location>
        <begin position="2444"/>
        <end position="2539"/>
    </location>
</feature>
<feature type="domain" description="Fibronectin type-III" evidence="17">
    <location>
        <begin position="2146"/>
        <end position="2241"/>
    </location>
</feature>
<feature type="domain" description="Fibronectin type-III" evidence="17">
    <location>
        <begin position="2935"/>
        <end position="3028"/>
    </location>
</feature>
<keyword evidence="6" id="KW-0479">Metal-binding</keyword>
<dbReference type="Gene3D" id="2.60.40.10">
    <property type="entry name" value="Immunoglobulins"/>
    <property type="match status" value="52"/>
</dbReference>
<evidence type="ECO:0000256" key="6">
    <source>
        <dbReference type="ARBA" id="ARBA00022723"/>
    </source>
</evidence>
<dbReference type="InterPro" id="IPR013098">
    <property type="entry name" value="Ig_I-set"/>
</dbReference>
<feature type="domain" description="Fibronectin type-III" evidence="17">
    <location>
        <begin position="1752"/>
        <end position="1845"/>
    </location>
</feature>
<dbReference type="PROSITE" id="PS50835">
    <property type="entry name" value="IG_LIKE"/>
    <property type="match status" value="14"/>
</dbReference>
<evidence type="ECO:0000256" key="12">
    <source>
        <dbReference type="ARBA" id="ARBA00023319"/>
    </source>
</evidence>
<feature type="domain" description="Fibronectin type-III" evidence="17">
    <location>
        <begin position="3817"/>
        <end position="3909"/>
    </location>
</feature>
<evidence type="ECO:0000256" key="1">
    <source>
        <dbReference type="ARBA" id="ARBA00001946"/>
    </source>
</evidence>
<feature type="domain" description="Ig-like" evidence="16">
    <location>
        <begin position="873"/>
        <end position="960"/>
    </location>
</feature>
<feature type="domain" description="Fibronectin type-III" evidence="17">
    <location>
        <begin position="2343"/>
        <end position="2438"/>
    </location>
</feature>
<evidence type="ECO:0000313" key="19">
    <source>
        <dbReference type="Proteomes" id="UP000827092"/>
    </source>
</evidence>
<feature type="domain" description="Fibronectin type-III" evidence="17">
    <location>
        <begin position="3622"/>
        <end position="3716"/>
    </location>
</feature>
<dbReference type="Pfam" id="PF00041">
    <property type="entry name" value="fn3"/>
    <property type="match status" value="31"/>
</dbReference>
<evidence type="ECO:0000313" key="18">
    <source>
        <dbReference type="EMBL" id="KAG8189411.1"/>
    </source>
</evidence>
<feature type="domain" description="Fibronectin type-III" evidence="17">
    <location>
        <begin position="5098"/>
        <end position="5193"/>
    </location>
</feature>
<dbReference type="SUPFAM" id="SSF49265">
    <property type="entry name" value="Fibronectin type III"/>
    <property type="match status" value="16"/>
</dbReference>
<feature type="region of interest" description="Disordered" evidence="15">
    <location>
        <begin position="1528"/>
        <end position="1557"/>
    </location>
</feature>
<feature type="domain" description="Fibronectin type-III" evidence="17">
    <location>
        <begin position="5495"/>
        <end position="5590"/>
    </location>
</feature>
<feature type="domain" description="Fibronectin type-III" evidence="17">
    <location>
        <begin position="3227"/>
        <end position="3321"/>
    </location>
</feature>
<dbReference type="SMART" id="SM00060">
    <property type="entry name" value="FN3"/>
    <property type="match status" value="31"/>
</dbReference>
<dbReference type="FunFam" id="2.60.40.10:FF:000214">
    <property type="entry name" value="titin isoform X1"/>
    <property type="match status" value="2"/>
</dbReference>
<keyword evidence="19" id="KW-1185">Reference proteome</keyword>
<dbReference type="CDD" id="cd00063">
    <property type="entry name" value="FN3"/>
    <property type="match status" value="31"/>
</dbReference>
<dbReference type="GO" id="GO:0005516">
    <property type="term" value="F:calmodulin binding"/>
    <property type="evidence" value="ECO:0007669"/>
    <property type="project" value="UniProtKB-KW"/>
</dbReference>
<feature type="domain" description="Ig-like" evidence="16">
    <location>
        <begin position="258"/>
        <end position="346"/>
    </location>
</feature>
<feature type="domain" description="Fibronectin type-III" evidence="17">
    <location>
        <begin position="1256"/>
        <end position="1351"/>
    </location>
</feature>
<evidence type="ECO:0000259" key="17">
    <source>
        <dbReference type="PROSITE" id="PS50853"/>
    </source>
</evidence>
<feature type="domain" description="Fibronectin type-III" evidence="17">
    <location>
        <begin position="4212"/>
        <end position="4307"/>
    </location>
</feature>
<feature type="compositionally biased region" description="Basic and acidic residues" evidence="15">
    <location>
        <begin position="3910"/>
        <end position="3924"/>
    </location>
</feature>
<dbReference type="InterPro" id="IPR007110">
    <property type="entry name" value="Ig-like_dom"/>
</dbReference>
<protein>
    <recommendedName>
        <fullName evidence="2">non-specific serine/threonine protein kinase</fullName>
        <ecNumber evidence="2">2.7.11.1</ecNumber>
    </recommendedName>
</protein>
<feature type="domain" description="Fibronectin type-III" evidence="17">
    <location>
        <begin position="1155"/>
        <end position="1250"/>
    </location>
</feature>
<keyword evidence="7" id="KW-0677">Repeat</keyword>
<evidence type="ECO:0000256" key="15">
    <source>
        <dbReference type="SAM" id="MobiDB-lite"/>
    </source>
</evidence>
<feature type="domain" description="Ig-like" evidence="16">
    <location>
        <begin position="3720"/>
        <end position="3807"/>
    </location>
</feature>
<feature type="compositionally biased region" description="Basic and acidic residues" evidence="15">
    <location>
        <begin position="357"/>
        <end position="387"/>
    </location>
</feature>
<dbReference type="InterPro" id="IPR003961">
    <property type="entry name" value="FN3_dom"/>
</dbReference>
<comment type="catalytic activity">
    <reaction evidence="14">
        <text>L-seryl-[protein] + ATP = O-phospho-L-seryl-[protein] + ADP + H(+)</text>
        <dbReference type="Rhea" id="RHEA:17989"/>
        <dbReference type="Rhea" id="RHEA-COMP:9863"/>
        <dbReference type="Rhea" id="RHEA-COMP:11604"/>
        <dbReference type="ChEBI" id="CHEBI:15378"/>
        <dbReference type="ChEBI" id="CHEBI:29999"/>
        <dbReference type="ChEBI" id="CHEBI:30616"/>
        <dbReference type="ChEBI" id="CHEBI:83421"/>
        <dbReference type="ChEBI" id="CHEBI:456216"/>
        <dbReference type="EC" id="2.7.11.1"/>
    </reaction>
</comment>
<reference evidence="18 19" key="1">
    <citation type="journal article" date="2022" name="Nat. Ecol. Evol.">
        <title>A masculinizing supergene underlies an exaggerated male reproductive morph in a spider.</title>
        <authorList>
            <person name="Hendrickx F."/>
            <person name="De Corte Z."/>
            <person name="Sonet G."/>
            <person name="Van Belleghem S.M."/>
            <person name="Kostlbacher S."/>
            <person name="Vangestel C."/>
        </authorList>
    </citation>
    <scope>NUCLEOTIDE SEQUENCE [LARGE SCALE GENOMIC DNA]</scope>
    <source>
        <strain evidence="18">W744_W776</strain>
    </source>
</reference>
<feature type="domain" description="Ig-like" evidence="16">
    <location>
        <begin position="5594"/>
        <end position="5666"/>
    </location>
</feature>
<dbReference type="PANTHER" id="PTHR14340">
    <property type="entry name" value="MICROFIBRIL-ASSOCIATED GLYCOPROTEIN 3"/>
    <property type="match status" value="1"/>
</dbReference>
<dbReference type="FunFam" id="2.60.40.10:FF:000107">
    <property type="entry name" value="Myosin, light chain kinase a"/>
    <property type="match status" value="1"/>
</dbReference>
<evidence type="ECO:0000256" key="13">
    <source>
        <dbReference type="ARBA" id="ARBA00047899"/>
    </source>
</evidence>
<proteinExistence type="predicted"/>
<dbReference type="GO" id="GO:0046872">
    <property type="term" value="F:metal ion binding"/>
    <property type="evidence" value="ECO:0007669"/>
    <property type="project" value="UniProtKB-KW"/>
</dbReference>
<feature type="domain" description="Fibronectin type-III" evidence="17">
    <location>
        <begin position="1452"/>
        <end position="1547"/>
    </location>
</feature>
<dbReference type="PROSITE" id="PS50853">
    <property type="entry name" value="FN3"/>
    <property type="match status" value="31"/>
</dbReference>
<feature type="domain" description="Fibronectin type-III" evidence="17">
    <location>
        <begin position="5295"/>
        <end position="5388"/>
    </location>
</feature>
<keyword evidence="5" id="KW-0808">Transferase</keyword>
<feature type="region of interest" description="Disordered" evidence="15">
    <location>
        <begin position="1"/>
        <end position="238"/>
    </location>
</feature>
<keyword evidence="3" id="KW-0723">Serine/threonine-protein kinase</keyword>
<feature type="domain" description="Fibronectin type-III" evidence="17">
    <location>
        <begin position="4700"/>
        <end position="4793"/>
    </location>
</feature>
<dbReference type="GO" id="GO:0030154">
    <property type="term" value="P:cell differentiation"/>
    <property type="evidence" value="ECO:0007669"/>
    <property type="project" value="UniProtKB-ARBA"/>
</dbReference>
<feature type="domain" description="Ig-like" evidence="16">
    <location>
        <begin position="963"/>
        <end position="1049"/>
    </location>
</feature>
<feature type="domain" description="Fibronectin type-III" evidence="17">
    <location>
        <begin position="4994"/>
        <end position="5092"/>
    </location>
</feature>
<gene>
    <name evidence="18" type="ORF">JTE90_020225</name>
</gene>
<feature type="domain" description="Ig-like" evidence="16">
    <location>
        <begin position="2838"/>
        <end position="2927"/>
    </location>
</feature>
<keyword evidence="4" id="KW-0597">Phosphoprotein</keyword>
<dbReference type="EC" id="2.7.11.1" evidence="2"/>
<feature type="domain" description="Fibronectin type-III" evidence="17">
    <location>
        <begin position="4407"/>
        <end position="4500"/>
    </location>
</feature>
<dbReference type="SMART" id="SM00408">
    <property type="entry name" value="IGc2"/>
    <property type="match status" value="17"/>
</dbReference>
<evidence type="ECO:0000256" key="5">
    <source>
        <dbReference type="ARBA" id="ARBA00022679"/>
    </source>
</evidence>
<dbReference type="FunFam" id="2.60.40.10:FF:000440">
    <property type="entry name" value="Bent, isoform C"/>
    <property type="match status" value="1"/>
</dbReference>
<keyword evidence="9" id="KW-0106">Calcium</keyword>
<evidence type="ECO:0000256" key="10">
    <source>
        <dbReference type="ARBA" id="ARBA00022842"/>
    </source>
</evidence>
<dbReference type="InterPro" id="IPR003599">
    <property type="entry name" value="Ig_sub"/>
</dbReference>
<organism evidence="18 19">
    <name type="scientific">Oedothorax gibbosus</name>
    <dbReference type="NCBI Taxonomy" id="931172"/>
    <lineage>
        <taxon>Eukaryota</taxon>
        <taxon>Metazoa</taxon>
        <taxon>Ecdysozoa</taxon>
        <taxon>Arthropoda</taxon>
        <taxon>Chelicerata</taxon>
        <taxon>Arachnida</taxon>
        <taxon>Araneae</taxon>
        <taxon>Araneomorphae</taxon>
        <taxon>Entelegynae</taxon>
        <taxon>Araneoidea</taxon>
        <taxon>Linyphiidae</taxon>
        <taxon>Erigoninae</taxon>
        <taxon>Oedothorax</taxon>
    </lineage>
</organism>
<accession>A0AAV6UYJ2</accession>
<feature type="compositionally biased region" description="Basic and acidic residues" evidence="15">
    <location>
        <begin position="206"/>
        <end position="228"/>
    </location>
</feature>
<dbReference type="SMART" id="SM00409">
    <property type="entry name" value="IG"/>
    <property type="match status" value="21"/>
</dbReference>
<feature type="region of interest" description="Disordered" evidence="15">
    <location>
        <begin position="3892"/>
        <end position="3924"/>
    </location>
</feature>
<evidence type="ECO:0000256" key="3">
    <source>
        <dbReference type="ARBA" id="ARBA00022527"/>
    </source>
</evidence>
<comment type="catalytic activity">
    <reaction evidence="13">
        <text>L-threonyl-[protein] + ATP = O-phospho-L-threonyl-[protein] + ADP + H(+)</text>
        <dbReference type="Rhea" id="RHEA:46608"/>
        <dbReference type="Rhea" id="RHEA-COMP:11060"/>
        <dbReference type="Rhea" id="RHEA-COMP:11605"/>
        <dbReference type="ChEBI" id="CHEBI:15378"/>
        <dbReference type="ChEBI" id="CHEBI:30013"/>
        <dbReference type="ChEBI" id="CHEBI:30616"/>
        <dbReference type="ChEBI" id="CHEBI:61977"/>
        <dbReference type="ChEBI" id="CHEBI:456216"/>
        <dbReference type="EC" id="2.7.11.1"/>
    </reaction>
</comment>
<feature type="domain" description="Ig-like" evidence="16">
    <location>
        <begin position="4605"/>
        <end position="4693"/>
    </location>
</feature>
<dbReference type="FunFam" id="2.60.40.10:FF:000006">
    <property type="entry name" value="Uncharacterized protein, isoform F"/>
    <property type="match status" value="2"/>
</dbReference>
<name>A0AAV6UYJ2_9ARAC</name>
<feature type="domain" description="Ig-like" evidence="16">
    <location>
        <begin position="4311"/>
        <end position="4400"/>
    </location>
</feature>
<dbReference type="GO" id="GO:0009653">
    <property type="term" value="P:anatomical structure morphogenesis"/>
    <property type="evidence" value="ECO:0007669"/>
    <property type="project" value="UniProtKB-ARBA"/>
</dbReference>
<dbReference type="GO" id="GO:0004674">
    <property type="term" value="F:protein serine/threonine kinase activity"/>
    <property type="evidence" value="ECO:0007669"/>
    <property type="project" value="UniProtKB-KW"/>
</dbReference>
<keyword evidence="10" id="KW-0460">Magnesium</keyword>
<feature type="region of interest" description="Disordered" evidence="15">
    <location>
        <begin position="2732"/>
        <end position="2752"/>
    </location>
</feature>
<feature type="domain" description="Fibronectin type-III" evidence="17">
    <location>
        <begin position="3034"/>
        <end position="3129"/>
    </location>
</feature>
<dbReference type="FunFam" id="2.60.40.10:FF:002083">
    <property type="entry name" value="Protein CBR-UNC-22"/>
    <property type="match status" value="2"/>
</dbReference>
<feature type="domain" description="Ig-like" evidence="16">
    <location>
        <begin position="2245"/>
        <end position="2335"/>
    </location>
</feature>
<dbReference type="Proteomes" id="UP000827092">
    <property type="component" value="Unassembled WGS sequence"/>
</dbReference>
<keyword evidence="11" id="KW-0112">Calmodulin-binding</keyword>
<dbReference type="FunFam" id="2.60.40.10:FF:000056">
    <property type="entry name" value="twitchin isoform X4"/>
    <property type="match status" value="21"/>
</dbReference>